<dbReference type="STRING" id="1447716.AH68_06220"/>
<dbReference type="KEGG" id="bka:AH68_06220"/>
<evidence type="ECO:0000256" key="1">
    <source>
        <dbReference type="SAM" id="Phobius"/>
    </source>
</evidence>
<feature type="transmembrane region" description="Helical" evidence="1">
    <location>
        <begin position="31"/>
        <end position="50"/>
    </location>
</feature>
<feature type="transmembrane region" description="Helical" evidence="1">
    <location>
        <begin position="56"/>
        <end position="78"/>
    </location>
</feature>
<evidence type="ECO:0000313" key="3">
    <source>
        <dbReference type="Proteomes" id="UP000030625"/>
    </source>
</evidence>
<gene>
    <name evidence="2" type="ORF">AH68_06220</name>
</gene>
<protein>
    <recommendedName>
        <fullName evidence="4">ATP binding protein of ABC transporter</fullName>
    </recommendedName>
</protein>
<dbReference type="EMBL" id="CP007456">
    <property type="protein sequence ID" value="AIZ14695.1"/>
    <property type="molecule type" value="Genomic_DNA"/>
</dbReference>
<name>A0A0A7I632_9BIFI</name>
<feature type="transmembrane region" description="Helical" evidence="1">
    <location>
        <begin position="134"/>
        <end position="155"/>
    </location>
</feature>
<reference evidence="2 3" key="1">
    <citation type="journal article" date="2015" name="Genome Announc.">
        <title>Complete and Assembled Genome Sequence of Bifidobacterium kashiwanohense PV20-2, Isolated from the Feces of an Anemic Kenyan Infant.</title>
        <authorList>
            <person name="Vazquez-Gutierrez P."/>
            <person name="Lacroix C."/>
            <person name="Chassard C."/>
            <person name="Klumpp J."/>
            <person name="Jans C."/>
            <person name="Stevens M.J."/>
        </authorList>
    </citation>
    <scope>NUCLEOTIDE SEQUENCE [LARGE SCALE GENOMIC DNA]</scope>
    <source>
        <strain evidence="2 3">PV20-2</strain>
    </source>
</reference>
<organism evidence="2 3">
    <name type="scientific">Bifidobacterium catenulatum PV20-2</name>
    <dbReference type="NCBI Taxonomy" id="1447716"/>
    <lineage>
        <taxon>Bacteria</taxon>
        <taxon>Bacillati</taxon>
        <taxon>Actinomycetota</taxon>
        <taxon>Actinomycetes</taxon>
        <taxon>Bifidobacteriales</taxon>
        <taxon>Bifidobacteriaceae</taxon>
        <taxon>Bifidobacterium</taxon>
    </lineage>
</organism>
<keyword evidence="1" id="KW-0812">Transmembrane</keyword>
<accession>A0A0A7I632</accession>
<keyword evidence="1" id="KW-1133">Transmembrane helix</keyword>
<evidence type="ECO:0008006" key="4">
    <source>
        <dbReference type="Google" id="ProtNLM"/>
    </source>
</evidence>
<sequence>MNTTANADAMTAILRQISLDWNRTISYGRSYIAIFFAYVPGFTCLMAATGSTLDSVAGAAIGGAASGFLMLNITLFSYEQMNNHHWMNGIVPINRNHQILGRFAFLIACDLVAGLEVAVSIACAGIIMHEPVKVTDAIGFAAMTVLTLVLLNAIVQPFLYRFSPYRAMAAIILSIGVIGGTVIGLCKALPELEKTVEQLAEAISRHQAIALAAFLIIDVLALAFSRKISLHIYGSKDI</sequence>
<proteinExistence type="predicted"/>
<dbReference type="RefSeq" id="WP_039198521.1">
    <property type="nucleotide sequence ID" value="NZ_CP007456.1"/>
</dbReference>
<evidence type="ECO:0000313" key="2">
    <source>
        <dbReference type="EMBL" id="AIZ14695.1"/>
    </source>
</evidence>
<dbReference type="Proteomes" id="UP000030625">
    <property type="component" value="Chromosome"/>
</dbReference>
<dbReference type="Pfam" id="PF13346">
    <property type="entry name" value="ABC2_membrane_5"/>
    <property type="match status" value="1"/>
</dbReference>
<dbReference type="InterPro" id="IPR025699">
    <property type="entry name" value="ABC2_memb-like"/>
</dbReference>
<dbReference type="AlphaFoldDB" id="A0A0A7I632"/>
<feature type="transmembrane region" description="Helical" evidence="1">
    <location>
        <begin position="167"/>
        <end position="185"/>
    </location>
</feature>
<feature type="transmembrane region" description="Helical" evidence="1">
    <location>
        <begin position="205"/>
        <end position="224"/>
    </location>
</feature>
<feature type="transmembrane region" description="Helical" evidence="1">
    <location>
        <begin position="99"/>
        <end position="128"/>
    </location>
</feature>
<dbReference type="HOGENOM" id="CLU_1164079_0_0_11"/>
<dbReference type="OrthoDB" id="3238272at2"/>
<keyword evidence="1" id="KW-0472">Membrane</keyword>